<evidence type="ECO:0000256" key="5">
    <source>
        <dbReference type="ARBA" id="ARBA00023284"/>
    </source>
</evidence>
<dbReference type="Pfam" id="PF08534">
    <property type="entry name" value="Redoxin"/>
    <property type="match status" value="1"/>
</dbReference>
<keyword evidence="3" id="KW-0812">Transmembrane</keyword>
<dbReference type="Gene3D" id="3.40.30.10">
    <property type="entry name" value="Glutaredoxin"/>
    <property type="match status" value="1"/>
</dbReference>
<dbReference type="InterPro" id="IPR013740">
    <property type="entry name" value="Redoxin"/>
</dbReference>
<reference evidence="8" key="1">
    <citation type="journal article" date="2019" name="Int. J. Syst. Evol. Microbiol.">
        <title>The Global Catalogue of Microorganisms (GCM) 10K type strain sequencing project: providing services to taxonomists for standard genome sequencing and annotation.</title>
        <authorList>
            <consortium name="The Broad Institute Genomics Platform"/>
            <consortium name="The Broad Institute Genome Sequencing Center for Infectious Disease"/>
            <person name="Wu L."/>
            <person name="Ma J."/>
        </authorList>
    </citation>
    <scope>NUCLEOTIDE SEQUENCE [LARGE SCALE GENOMIC DNA]</scope>
    <source>
        <strain evidence="8">NCAIM B.02333</strain>
    </source>
</reference>
<evidence type="ECO:0000256" key="2">
    <source>
        <dbReference type="ARBA" id="ARBA00022748"/>
    </source>
</evidence>
<dbReference type="PROSITE" id="PS51352">
    <property type="entry name" value="THIOREDOXIN_2"/>
    <property type="match status" value="1"/>
</dbReference>
<dbReference type="PANTHER" id="PTHR42852">
    <property type="entry name" value="THIOL:DISULFIDE INTERCHANGE PROTEIN DSBE"/>
    <property type="match status" value="1"/>
</dbReference>
<proteinExistence type="predicted"/>
<sequence>MSQPVTEYKVGDRGAPVYLSGATLTDDELDLASLRGEVVVVNVWGSWCGPCRVEAPVLSRVSTDYRERGVSFVGVNVKDNRAAAVAFEEEHGITYPSIEDTDGRAVLALSQYVPASAVPVTLVLDRDGRVAARVLGAVREATVTALLDGTLAEAL</sequence>
<feature type="domain" description="Thioredoxin" evidence="6">
    <location>
        <begin position="1"/>
        <end position="152"/>
    </location>
</feature>
<keyword evidence="3" id="KW-0735">Signal-anchor</keyword>
<name>A0ABV7WLI8_9MICO</name>
<comment type="subcellular location">
    <subcellularLocation>
        <location evidence="1">Cell envelope</location>
    </subcellularLocation>
</comment>
<keyword evidence="2" id="KW-0201">Cytochrome c-type biogenesis</keyword>
<dbReference type="InterPro" id="IPR017937">
    <property type="entry name" value="Thioredoxin_CS"/>
</dbReference>
<evidence type="ECO:0000313" key="8">
    <source>
        <dbReference type="Proteomes" id="UP001595685"/>
    </source>
</evidence>
<protein>
    <submittedName>
        <fullName evidence="7">TlpA family protein disulfide reductase</fullName>
    </submittedName>
</protein>
<comment type="caution">
    <text evidence="7">The sequence shown here is derived from an EMBL/GenBank/DDBJ whole genome shotgun (WGS) entry which is preliminary data.</text>
</comment>
<evidence type="ECO:0000256" key="4">
    <source>
        <dbReference type="ARBA" id="ARBA00023157"/>
    </source>
</evidence>
<evidence type="ECO:0000259" key="6">
    <source>
        <dbReference type="PROSITE" id="PS51352"/>
    </source>
</evidence>
<evidence type="ECO:0000256" key="3">
    <source>
        <dbReference type="ARBA" id="ARBA00022968"/>
    </source>
</evidence>
<dbReference type="PANTHER" id="PTHR42852:SF6">
    <property type="entry name" value="THIOL:DISULFIDE INTERCHANGE PROTEIN DSBE"/>
    <property type="match status" value="1"/>
</dbReference>
<accession>A0ABV7WLI8</accession>
<dbReference type="InterPro" id="IPR013766">
    <property type="entry name" value="Thioredoxin_domain"/>
</dbReference>
<evidence type="ECO:0000313" key="7">
    <source>
        <dbReference type="EMBL" id="MFC3690540.1"/>
    </source>
</evidence>
<dbReference type="SUPFAM" id="SSF52833">
    <property type="entry name" value="Thioredoxin-like"/>
    <property type="match status" value="1"/>
</dbReference>
<organism evidence="7 8">
    <name type="scientific">Aquipuribacter hungaricus</name>
    <dbReference type="NCBI Taxonomy" id="545624"/>
    <lineage>
        <taxon>Bacteria</taxon>
        <taxon>Bacillati</taxon>
        <taxon>Actinomycetota</taxon>
        <taxon>Actinomycetes</taxon>
        <taxon>Micrococcales</taxon>
        <taxon>Intrasporangiaceae</taxon>
        <taxon>Aquipuribacter</taxon>
    </lineage>
</organism>
<dbReference type="InterPro" id="IPR050553">
    <property type="entry name" value="Thioredoxin_ResA/DsbE_sf"/>
</dbReference>
<dbReference type="EMBL" id="JBHRWW010000031">
    <property type="protein sequence ID" value="MFC3690540.1"/>
    <property type="molecule type" value="Genomic_DNA"/>
</dbReference>
<keyword evidence="8" id="KW-1185">Reference proteome</keyword>
<dbReference type="InterPro" id="IPR036249">
    <property type="entry name" value="Thioredoxin-like_sf"/>
</dbReference>
<evidence type="ECO:0000256" key="1">
    <source>
        <dbReference type="ARBA" id="ARBA00004196"/>
    </source>
</evidence>
<gene>
    <name evidence="7" type="ORF">ACFOLH_19515</name>
</gene>
<dbReference type="Proteomes" id="UP001595685">
    <property type="component" value="Unassembled WGS sequence"/>
</dbReference>
<keyword evidence="5" id="KW-0676">Redox-active center</keyword>
<dbReference type="PROSITE" id="PS00194">
    <property type="entry name" value="THIOREDOXIN_1"/>
    <property type="match status" value="1"/>
</dbReference>
<dbReference type="RefSeq" id="WP_340295436.1">
    <property type="nucleotide sequence ID" value="NZ_JBBEOI010000241.1"/>
</dbReference>
<dbReference type="CDD" id="cd02966">
    <property type="entry name" value="TlpA_like_family"/>
    <property type="match status" value="1"/>
</dbReference>
<keyword evidence="4" id="KW-1015">Disulfide bond</keyword>